<accession>C1AS54</accession>
<gene>
    <name evidence="2" type="ordered locus">ROP_00560</name>
</gene>
<reference evidence="2 3" key="1">
    <citation type="submission" date="2009-03" db="EMBL/GenBank/DDBJ databases">
        <title>Comparison of the complete genome sequences of Rhodococcus erythropolis PR4 and Rhodococcus opacus B4.</title>
        <authorList>
            <person name="Takarada H."/>
            <person name="Sekine M."/>
            <person name="Hosoyama A."/>
            <person name="Yamada R."/>
            <person name="Fujisawa T."/>
            <person name="Omata S."/>
            <person name="Shimizu A."/>
            <person name="Tsukatani N."/>
            <person name="Tanikawa S."/>
            <person name="Fujita N."/>
            <person name="Harayama S."/>
        </authorList>
    </citation>
    <scope>NUCLEOTIDE SEQUENCE [LARGE SCALE GENOMIC DNA]</scope>
    <source>
        <strain evidence="2 3">B4</strain>
    </source>
</reference>
<sequence length="130" mass="13564">MFAIVARFSVLWIDEVGMASVRDRTHPAARLHFKCAGTGSAGAPVPDPPHRMIAHTHVLLTPLDRAPRTFDQPLTWNAVPPAAVGGTAPRGLDGGGATDSAGENKQEQGDIEVHGTGPSRGAECCCRCGS</sequence>
<organism evidence="2 3">
    <name type="scientific">Rhodococcus opacus (strain B4)</name>
    <dbReference type="NCBI Taxonomy" id="632772"/>
    <lineage>
        <taxon>Bacteria</taxon>
        <taxon>Bacillati</taxon>
        <taxon>Actinomycetota</taxon>
        <taxon>Actinomycetes</taxon>
        <taxon>Mycobacteriales</taxon>
        <taxon>Nocardiaceae</taxon>
        <taxon>Rhodococcus</taxon>
    </lineage>
</organism>
<feature type="compositionally biased region" description="Basic and acidic residues" evidence="1">
    <location>
        <begin position="102"/>
        <end position="113"/>
    </location>
</feature>
<evidence type="ECO:0000313" key="3">
    <source>
        <dbReference type="Proteomes" id="UP000002212"/>
    </source>
</evidence>
<dbReference type="EMBL" id="AP011115">
    <property type="protein sequence ID" value="BAH48303.1"/>
    <property type="molecule type" value="Genomic_DNA"/>
</dbReference>
<name>C1AS54_RHOOB</name>
<evidence type="ECO:0000256" key="1">
    <source>
        <dbReference type="SAM" id="MobiDB-lite"/>
    </source>
</evidence>
<dbReference type="KEGG" id="rop:ROP_00560"/>
<dbReference type="Proteomes" id="UP000002212">
    <property type="component" value="Chromosome"/>
</dbReference>
<dbReference type="AlphaFoldDB" id="C1AS54"/>
<protein>
    <submittedName>
        <fullName evidence="2">Uncharacterized protein</fullName>
    </submittedName>
</protein>
<dbReference type="HOGENOM" id="CLU_1936475_0_0_11"/>
<feature type="region of interest" description="Disordered" evidence="1">
    <location>
        <begin position="80"/>
        <end position="120"/>
    </location>
</feature>
<proteinExistence type="predicted"/>
<evidence type="ECO:0000313" key="2">
    <source>
        <dbReference type="EMBL" id="BAH48303.1"/>
    </source>
</evidence>
<feature type="compositionally biased region" description="Low complexity" evidence="1">
    <location>
        <begin position="80"/>
        <end position="89"/>
    </location>
</feature>